<keyword evidence="7" id="KW-1185">Reference proteome</keyword>
<comment type="similarity">
    <text evidence="5">Belongs to the 4-toluene sulfonate uptake permease (TSUP) (TC 2.A.102) family.</text>
</comment>
<feature type="transmembrane region" description="Helical" evidence="5">
    <location>
        <begin position="60"/>
        <end position="78"/>
    </location>
</feature>
<keyword evidence="3 5" id="KW-1133">Transmembrane helix</keyword>
<dbReference type="OrthoDB" id="457670at2"/>
<gene>
    <name evidence="6" type="ORF">E4O86_05495</name>
</gene>
<keyword evidence="5" id="KW-1003">Cell membrane</keyword>
<organism evidence="6 7">
    <name type="scientific">Propylenella binzhouense</name>
    <dbReference type="NCBI Taxonomy" id="2555902"/>
    <lineage>
        <taxon>Bacteria</taxon>
        <taxon>Pseudomonadati</taxon>
        <taxon>Pseudomonadota</taxon>
        <taxon>Alphaproteobacteria</taxon>
        <taxon>Hyphomicrobiales</taxon>
        <taxon>Propylenellaceae</taxon>
        <taxon>Propylenella</taxon>
    </lineage>
</organism>
<evidence type="ECO:0000256" key="1">
    <source>
        <dbReference type="ARBA" id="ARBA00004141"/>
    </source>
</evidence>
<name>A0A964WSN6_9HYPH</name>
<evidence type="ECO:0000256" key="3">
    <source>
        <dbReference type="ARBA" id="ARBA00022989"/>
    </source>
</evidence>
<feature type="transmembrane region" description="Helical" evidence="5">
    <location>
        <begin position="255"/>
        <end position="275"/>
    </location>
</feature>
<feature type="transmembrane region" description="Helical" evidence="5">
    <location>
        <begin position="148"/>
        <end position="176"/>
    </location>
</feature>
<feature type="transmembrane region" description="Helical" evidence="5">
    <location>
        <begin position="90"/>
        <end position="111"/>
    </location>
</feature>
<evidence type="ECO:0000256" key="5">
    <source>
        <dbReference type="RuleBase" id="RU363041"/>
    </source>
</evidence>
<dbReference type="AlphaFoldDB" id="A0A964WSN6"/>
<evidence type="ECO:0000256" key="2">
    <source>
        <dbReference type="ARBA" id="ARBA00022692"/>
    </source>
</evidence>
<dbReference type="PANTHER" id="PTHR43483:SF3">
    <property type="entry name" value="MEMBRANE TRANSPORTER PROTEIN HI_0806-RELATED"/>
    <property type="match status" value="1"/>
</dbReference>
<accession>A0A964WSN6</accession>
<comment type="subcellular location">
    <subcellularLocation>
        <location evidence="5">Cell membrane</location>
        <topology evidence="5">Multi-pass membrane protein</topology>
    </subcellularLocation>
    <subcellularLocation>
        <location evidence="1">Membrane</location>
        <topology evidence="1">Multi-pass membrane protein</topology>
    </subcellularLocation>
</comment>
<evidence type="ECO:0000256" key="4">
    <source>
        <dbReference type="ARBA" id="ARBA00023136"/>
    </source>
</evidence>
<dbReference type="Pfam" id="PF01925">
    <property type="entry name" value="TauE"/>
    <property type="match status" value="1"/>
</dbReference>
<evidence type="ECO:0000313" key="7">
    <source>
        <dbReference type="Proteomes" id="UP000773614"/>
    </source>
</evidence>
<proteinExistence type="inferred from homology"/>
<feature type="transmembrane region" description="Helical" evidence="5">
    <location>
        <begin position="221"/>
        <end position="243"/>
    </location>
</feature>
<comment type="caution">
    <text evidence="6">The sequence shown here is derived from an EMBL/GenBank/DDBJ whole genome shotgun (WGS) entry which is preliminary data.</text>
</comment>
<dbReference type="PANTHER" id="PTHR43483">
    <property type="entry name" value="MEMBRANE TRANSPORTER PROTEIN HI_0806-RELATED"/>
    <property type="match status" value="1"/>
</dbReference>
<protein>
    <recommendedName>
        <fullName evidence="5">Probable membrane transporter protein</fullName>
    </recommendedName>
</protein>
<feature type="transmembrane region" description="Helical" evidence="5">
    <location>
        <begin position="188"/>
        <end position="209"/>
    </location>
</feature>
<reference evidence="6" key="1">
    <citation type="submission" date="2019-03" db="EMBL/GenBank/DDBJ databases">
        <title>Afifella sp. nov., isolated from activated sludge.</title>
        <authorList>
            <person name="Li Q."/>
            <person name="Liu Y."/>
        </authorList>
    </citation>
    <scope>NUCLEOTIDE SEQUENCE</scope>
    <source>
        <strain evidence="6">L72</strain>
    </source>
</reference>
<dbReference type="RefSeq" id="WP_161139511.1">
    <property type="nucleotide sequence ID" value="NZ_SPKJ01000010.1"/>
</dbReference>
<keyword evidence="2 5" id="KW-0812">Transmembrane</keyword>
<dbReference type="InterPro" id="IPR002781">
    <property type="entry name" value="TM_pro_TauE-like"/>
</dbReference>
<feature type="transmembrane region" description="Helical" evidence="5">
    <location>
        <begin position="12"/>
        <end position="40"/>
    </location>
</feature>
<keyword evidence="4 5" id="KW-0472">Membrane</keyword>
<dbReference type="GO" id="GO:0005886">
    <property type="term" value="C:plasma membrane"/>
    <property type="evidence" value="ECO:0007669"/>
    <property type="project" value="UniProtKB-SubCell"/>
</dbReference>
<dbReference type="EMBL" id="SPKJ01000010">
    <property type="protein sequence ID" value="MYZ47163.1"/>
    <property type="molecule type" value="Genomic_DNA"/>
</dbReference>
<sequence>MILDTSAGELLPLAFALAATGAISGLLAGIFGVGGGAVIVPIVDLVLAALGYDDSVRMHLAIGTSLGVIVPTSFRAFMAHRRRAAINMEVLRSWLVPVPLGVGLASFVAAVSTGVQLRATFACLAFLLSLKLIFNLKAGRVSERMPGWPVRALAGIVVGFLSALMGIGGAVLSMTYMTMFGRPIHEAVGTAAAIGVLVAIPGALGYMVAGWGEPGLPPFSLGYVNLLAVAVMIPLSIAVAPYGVRIAHMMSRRQLEVAFGLFLLTVAVRLGVTLFA</sequence>
<evidence type="ECO:0000313" key="6">
    <source>
        <dbReference type="EMBL" id="MYZ47163.1"/>
    </source>
</evidence>
<dbReference type="Proteomes" id="UP000773614">
    <property type="component" value="Unassembled WGS sequence"/>
</dbReference>